<sequence>MRVDELGSVAALGQALLDRAEDLGEALADAVLAQVPFYDASPTVAATDLRQSSVEHLRFVFSALTSEQELDLAAAEETGRQRAEAGVPLPALLAAYRVGFRHIWEHVVAEGRGSGVDTETLLAATEHAVAAHDAFAHAASAAHAEVVAGQLVRHQERRAAMVDALLGGRIAERSAVWELAGMLGLGVAGPYVAVAVAVPTLGQPALERLEEDLRARDLPSVWLLRPDRQLGVVEVRRPEQLSALVTRLRQLATTPTGISSSFEDLADARDAVRLAESAMESARTGAGQLVRVFEDSPLALAATGSPELLQRVARTVFARLDEQRPGDRELMLDTLAAWLDAGGSTSHAAEALFLHPNTVRQRLKRLEELTGRSMTDPRQVAELCLALEVRRRWSAERTATDQPMRNNTVGDRDGQG</sequence>
<evidence type="ECO:0000313" key="6">
    <source>
        <dbReference type="EMBL" id="NYI47305.1"/>
    </source>
</evidence>
<feature type="compositionally biased region" description="Polar residues" evidence="2">
    <location>
        <begin position="400"/>
        <end position="409"/>
    </location>
</feature>
<protein>
    <submittedName>
        <fullName evidence="6">Uncharacterized protein</fullName>
    </submittedName>
</protein>
<dbReference type="InterPro" id="IPR042070">
    <property type="entry name" value="PucR_C-HTH_sf"/>
</dbReference>
<proteinExistence type="inferred from homology"/>
<evidence type="ECO:0000313" key="7">
    <source>
        <dbReference type="Proteomes" id="UP000562045"/>
    </source>
</evidence>
<dbReference type="Proteomes" id="UP000562045">
    <property type="component" value="Unassembled WGS sequence"/>
</dbReference>
<gene>
    <name evidence="6" type="ORF">BJ993_004385</name>
</gene>
<organism evidence="6 7">
    <name type="scientific">Nocardioides aromaticivorans</name>
    <dbReference type="NCBI Taxonomy" id="200618"/>
    <lineage>
        <taxon>Bacteria</taxon>
        <taxon>Bacillati</taxon>
        <taxon>Actinomycetota</taxon>
        <taxon>Actinomycetes</taxon>
        <taxon>Propionibacteriales</taxon>
        <taxon>Nocardioidaceae</taxon>
        <taxon>Nocardioides</taxon>
    </lineage>
</organism>
<feature type="region of interest" description="Disordered" evidence="2">
    <location>
        <begin position="397"/>
        <end position="416"/>
    </location>
</feature>
<dbReference type="PANTHER" id="PTHR33744">
    <property type="entry name" value="CARBOHYDRATE DIACID REGULATOR"/>
    <property type="match status" value="1"/>
</dbReference>
<comment type="similarity">
    <text evidence="1">Belongs to the CdaR family.</text>
</comment>
<feature type="domain" description="PucR C-terminal helix-turn-helix" evidence="3">
    <location>
        <begin position="332"/>
        <end position="388"/>
    </location>
</feature>
<dbReference type="Pfam" id="PF17853">
    <property type="entry name" value="GGDEF_2"/>
    <property type="match status" value="1"/>
</dbReference>
<feature type="domain" description="CdaR GGDEF-like" evidence="5">
    <location>
        <begin position="172"/>
        <end position="280"/>
    </location>
</feature>
<dbReference type="InterPro" id="IPR051448">
    <property type="entry name" value="CdaR-like_regulators"/>
</dbReference>
<evidence type="ECO:0000259" key="3">
    <source>
        <dbReference type="Pfam" id="PF13556"/>
    </source>
</evidence>
<evidence type="ECO:0000256" key="1">
    <source>
        <dbReference type="ARBA" id="ARBA00006754"/>
    </source>
</evidence>
<reference evidence="6 7" key="1">
    <citation type="submission" date="2020-07" db="EMBL/GenBank/DDBJ databases">
        <title>Sequencing the genomes of 1000 actinobacteria strains.</title>
        <authorList>
            <person name="Klenk H.-P."/>
        </authorList>
    </citation>
    <scope>NUCLEOTIDE SEQUENCE [LARGE SCALE GENOMIC DNA]</scope>
    <source>
        <strain evidence="6 7">DSM 15131</strain>
    </source>
</reference>
<evidence type="ECO:0000259" key="4">
    <source>
        <dbReference type="Pfam" id="PF14361"/>
    </source>
</evidence>
<dbReference type="InterPro" id="IPR025751">
    <property type="entry name" value="RsbRD_N_dom"/>
</dbReference>
<feature type="domain" description="RsbT co-antagonist protein RsbRD N-terminal" evidence="4">
    <location>
        <begin position="22"/>
        <end position="158"/>
    </location>
</feature>
<dbReference type="InterPro" id="IPR025736">
    <property type="entry name" value="PucR_C-HTH_dom"/>
</dbReference>
<dbReference type="Gene3D" id="1.10.10.2840">
    <property type="entry name" value="PucR C-terminal helix-turn-helix domain"/>
    <property type="match status" value="1"/>
</dbReference>
<dbReference type="Pfam" id="PF13556">
    <property type="entry name" value="HTH_30"/>
    <property type="match status" value="1"/>
</dbReference>
<dbReference type="EMBL" id="JACBZM010000001">
    <property type="protein sequence ID" value="NYI47305.1"/>
    <property type="molecule type" value="Genomic_DNA"/>
</dbReference>
<dbReference type="Pfam" id="PF14361">
    <property type="entry name" value="RsbRD_N"/>
    <property type="match status" value="1"/>
</dbReference>
<dbReference type="AlphaFoldDB" id="A0A7Y9ZNR0"/>
<comment type="caution">
    <text evidence="6">The sequence shown here is derived from an EMBL/GenBank/DDBJ whole genome shotgun (WGS) entry which is preliminary data.</text>
</comment>
<dbReference type="PANTHER" id="PTHR33744:SF1">
    <property type="entry name" value="DNA-BINDING TRANSCRIPTIONAL ACTIVATOR ADER"/>
    <property type="match status" value="1"/>
</dbReference>
<name>A0A7Y9ZNR0_9ACTN</name>
<accession>A0A7Y9ZNR0</accession>
<dbReference type="InterPro" id="IPR041522">
    <property type="entry name" value="CdaR_GGDEF"/>
</dbReference>
<evidence type="ECO:0000259" key="5">
    <source>
        <dbReference type="Pfam" id="PF17853"/>
    </source>
</evidence>
<dbReference type="RefSeq" id="WP_179651249.1">
    <property type="nucleotide sequence ID" value="NZ_JACBZM010000001.1"/>
</dbReference>
<evidence type="ECO:0000256" key="2">
    <source>
        <dbReference type="SAM" id="MobiDB-lite"/>
    </source>
</evidence>